<organism evidence="4 5">
    <name type="scientific">Cyanidioschyzon merolae (strain NIES-3377 / 10D)</name>
    <name type="common">Unicellular red alga</name>
    <dbReference type="NCBI Taxonomy" id="280699"/>
    <lineage>
        <taxon>Eukaryota</taxon>
        <taxon>Rhodophyta</taxon>
        <taxon>Bangiophyceae</taxon>
        <taxon>Cyanidiales</taxon>
        <taxon>Cyanidiaceae</taxon>
        <taxon>Cyanidioschyzon</taxon>
    </lineage>
</organism>
<feature type="compositionally biased region" description="Polar residues" evidence="1">
    <location>
        <begin position="72"/>
        <end position="83"/>
    </location>
</feature>
<evidence type="ECO:0000256" key="2">
    <source>
        <dbReference type="SAM" id="Phobius"/>
    </source>
</evidence>
<name>M1VBU1_CYAM1</name>
<evidence type="ECO:0000256" key="1">
    <source>
        <dbReference type="SAM" id="MobiDB-lite"/>
    </source>
</evidence>
<dbReference type="SMART" id="SM01042">
    <property type="entry name" value="Brr6_like_C_C"/>
    <property type="match status" value="1"/>
</dbReference>
<feature type="transmembrane region" description="Helical" evidence="2">
    <location>
        <begin position="121"/>
        <end position="149"/>
    </location>
</feature>
<keyword evidence="2" id="KW-0812">Transmembrane</keyword>
<evidence type="ECO:0000313" key="5">
    <source>
        <dbReference type="Proteomes" id="UP000007014"/>
    </source>
</evidence>
<dbReference type="Gramene" id="CMS224CT">
    <property type="protein sequence ID" value="CMS224CT"/>
    <property type="gene ID" value="CMS224C"/>
</dbReference>
<dbReference type="Proteomes" id="UP000007014">
    <property type="component" value="Chromosome 19"/>
</dbReference>
<keyword evidence="2" id="KW-1133">Transmembrane helix</keyword>
<feature type="domain" description="Brl1/Brr6" evidence="3">
    <location>
        <begin position="126"/>
        <end position="262"/>
    </location>
</feature>
<reference evidence="4 5" key="1">
    <citation type="journal article" date="2004" name="Nature">
        <title>Genome sequence of the ultrasmall unicellular red alga Cyanidioschyzon merolae 10D.</title>
        <authorList>
            <person name="Matsuzaki M."/>
            <person name="Misumi O."/>
            <person name="Shin-i T."/>
            <person name="Maruyama S."/>
            <person name="Takahara M."/>
            <person name="Miyagishima S."/>
            <person name="Mori T."/>
            <person name="Nishida K."/>
            <person name="Yagisawa F."/>
            <person name="Nishida K."/>
            <person name="Yoshida Y."/>
            <person name="Nishimura Y."/>
            <person name="Nakao S."/>
            <person name="Kobayashi T."/>
            <person name="Momoyama Y."/>
            <person name="Higashiyama T."/>
            <person name="Minoda A."/>
            <person name="Sano M."/>
            <person name="Nomoto H."/>
            <person name="Oishi K."/>
            <person name="Hayashi H."/>
            <person name="Ohta F."/>
            <person name="Nishizaka S."/>
            <person name="Haga S."/>
            <person name="Miura S."/>
            <person name="Morishita T."/>
            <person name="Kabeya Y."/>
            <person name="Terasawa K."/>
            <person name="Suzuki Y."/>
            <person name="Ishii Y."/>
            <person name="Asakawa S."/>
            <person name="Takano H."/>
            <person name="Ohta N."/>
            <person name="Kuroiwa H."/>
            <person name="Tanaka K."/>
            <person name="Shimizu N."/>
            <person name="Sugano S."/>
            <person name="Sato N."/>
            <person name="Nozaki H."/>
            <person name="Ogasawara N."/>
            <person name="Kohara Y."/>
            <person name="Kuroiwa T."/>
        </authorList>
    </citation>
    <scope>NUCLEOTIDE SEQUENCE [LARGE SCALE GENOMIC DNA]</scope>
    <source>
        <strain evidence="4 5">10D</strain>
    </source>
</reference>
<keyword evidence="2" id="KW-0472">Membrane</keyword>
<dbReference type="GO" id="GO:0031965">
    <property type="term" value="C:nuclear membrane"/>
    <property type="evidence" value="ECO:0007669"/>
    <property type="project" value="InterPro"/>
</dbReference>
<dbReference type="AlphaFoldDB" id="M1VBU1"/>
<evidence type="ECO:0000259" key="3">
    <source>
        <dbReference type="SMART" id="SM01042"/>
    </source>
</evidence>
<dbReference type="PANTHER" id="PTHR28136:SF1">
    <property type="entry name" value="NUCLEUS EXPORT PROTEIN BRL1"/>
    <property type="match status" value="1"/>
</dbReference>
<reference evidence="4 5" key="2">
    <citation type="journal article" date="2007" name="BMC Biol.">
        <title>A 100%-complete sequence reveals unusually simple genomic features in the hot-spring red alga Cyanidioschyzon merolae.</title>
        <authorList>
            <person name="Nozaki H."/>
            <person name="Takano H."/>
            <person name="Misumi O."/>
            <person name="Terasawa K."/>
            <person name="Matsuzaki M."/>
            <person name="Maruyama S."/>
            <person name="Nishida K."/>
            <person name="Yagisawa F."/>
            <person name="Yoshida Y."/>
            <person name="Fujiwara T."/>
            <person name="Takio S."/>
            <person name="Tamura K."/>
            <person name="Chung S.J."/>
            <person name="Nakamura S."/>
            <person name="Kuroiwa H."/>
            <person name="Tanaka K."/>
            <person name="Sato N."/>
            <person name="Kuroiwa T."/>
        </authorList>
    </citation>
    <scope>NUCLEOTIDE SEQUENCE [LARGE SCALE GENOMIC DNA]</scope>
    <source>
        <strain evidence="4 5">10D</strain>
    </source>
</reference>
<dbReference type="GO" id="GO:0006998">
    <property type="term" value="P:nuclear envelope organization"/>
    <property type="evidence" value="ECO:0007669"/>
    <property type="project" value="InterPro"/>
</dbReference>
<feature type="transmembrane region" description="Helical" evidence="2">
    <location>
        <begin position="240"/>
        <end position="261"/>
    </location>
</feature>
<dbReference type="GO" id="GO:0055088">
    <property type="term" value="P:lipid homeostasis"/>
    <property type="evidence" value="ECO:0007669"/>
    <property type="project" value="InterPro"/>
</dbReference>
<dbReference type="eggNOG" id="KOG4503">
    <property type="taxonomic scope" value="Eukaryota"/>
</dbReference>
<dbReference type="Pfam" id="PF10104">
    <property type="entry name" value="Brr6_like_C_C"/>
    <property type="match status" value="1"/>
</dbReference>
<keyword evidence="5" id="KW-1185">Reference proteome</keyword>
<dbReference type="InterPro" id="IPR018767">
    <property type="entry name" value="Brl1/Brr6_dom"/>
</dbReference>
<feature type="region of interest" description="Disordered" evidence="1">
    <location>
        <begin position="63"/>
        <end position="106"/>
    </location>
</feature>
<dbReference type="InterPro" id="IPR040202">
    <property type="entry name" value="Brl1/Brr6"/>
</dbReference>
<gene>
    <name evidence="4" type="ORF">CYME_CMS224C</name>
</gene>
<proteinExistence type="predicted"/>
<dbReference type="HOGENOM" id="CLU_904173_0_0_1"/>
<evidence type="ECO:0000313" key="4">
    <source>
        <dbReference type="EMBL" id="BAM82834.1"/>
    </source>
</evidence>
<dbReference type="RefSeq" id="XP_005538870.1">
    <property type="nucleotide sequence ID" value="XM_005538813.1"/>
</dbReference>
<dbReference type="GeneID" id="16997349"/>
<feature type="region of interest" description="Disordered" evidence="1">
    <location>
        <begin position="282"/>
        <end position="308"/>
    </location>
</feature>
<protein>
    <recommendedName>
        <fullName evidence="3">Brl1/Brr6 domain-containing protein</fullName>
    </recommendedName>
</protein>
<accession>M1VBU1</accession>
<dbReference type="EMBL" id="AP006501">
    <property type="protein sequence ID" value="BAM82834.1"/>
    <property type="molecule type" value="Genomic_DNA"/>
</dbReference>
<sequence>MTERMDVDEDATYRDETLVDEYGLAAGVISTPRRTVGLVEQGVFPNANPVLKDVALRPFSSREPDQVPVERLNSSGARSTLTPPASYPGERSLAGRRRDPCTSQARPTREPSVLALVEQVYWPYVVVGYVQLALNIVLLTVLLFVFVFFGRSFYTDVSRKVAHQYTQAARHIEQCQRSFQMNRCFDDAQVVPHMREQCQSWERCAGQTPTQLVMNRASLIMETLAEAVNGFMDSISYKSVACLMLLAVLAVMMGGTTLGIARQRLTHDVYQLLAMHPQRAWRRKSPPRTRSLVVGESRSIDTSEDETY</sequence>
<dbReference type="OrthoDB" id="5961at2759"/>
<dbReference type="KEGG" id="cme:CYME_CMS224C"/>
<dbReference type="PANTHER" id="PTHR28136">
    <property type="entry name" value="NUCLEUS EXPORT PROTEIN BRR6"/>
    <property type="match status" value="1"/>
</dbReference>